<dbReference type="EMBL" id="UYRT01086429">
    <property type="protein sequence ID" value="VDN31331.1"/>
    <property type="molecule type" value="Genomic_DNA"/>
</dbReference>
<name>A0A3P7NK01_9BILA</name>
<dbReference type="AlphaFoldDB" id="A0A3P7NK01"/>
<evidence type="ECO:0000313" key="3">
    <source>
        <dbReference type="Proteomes" id="UP000271098"/>
    </source>
</evidence>
<evidence type="ECO:0000313" key="2">
    <source>
        <dbReference type="EMBL" id="VDN31331.1"/>
    </source>
</evidence>
<dbReference type="Proteomes" id="UP000271098">
    <property type="component" value="Unassembled WGS sequence"/>
</dbReference>
<feature type="non-terminal residue" evidence="2">
    <location>
        <position position="276"/>
    </location>
</feature>
<sequence length="276" mass="30420">MQPNHSHGIAAPSSTVTAAPMAPLHPVLPPDMRPMPIRLKRAGEQDLARSSSFGSESTATNSRTQKMPRVEQLGAEATTSDVTPHRQNSTKCEGSVVNFDCRISQREQSISTLLMDFGAEEQYLFPGLDGSGPRNLENGSLYQGAQINLLINPRHEVLISTRMAQLERQQQANNWWFQQQSVAPRRNLIGLDIVAGRIASQPLVIIPRTHQQPIVELAMVLLQPHDLTSVGIWGGSVPPPMEITPVAATAEQISRFSTKYKFAKETNPSDNEQDRC</sequence>
<evidence type="ECO:0000256" key="1">
    <source>
        <dbReference type="SAM" id="MobiDB-lite"/>
    </source>
</evidence>
<gene>
    <name evidence="2" type="ORF">GPUH_LOCUS18242</name>
</gene>
<dbReference type="OrthoDB" id="9984778at2759"/>
<organism evidence="2 3">
    <name type="scientific">Gongylonema pulchrum</name>
    <dbReference type="NCBI Taxonomy" id="637853"/>
    <lineage>
        <taxon>Eukaryota</taxon>
        <taxon>Metazoa</taxon>
        <taxon>Ecdysozoa</taxon>
        <taxon>Nematoda</taxon>
        <taxon>Chromadorea</taxon>
        <taxon>Rhabditida</taxon>
        <taxon>Spirurina</taxon>
        <taxon>Spiruromorpha</taxon>
        <taxon>Spiruroidea</taxon>
        <taxon>Gongylonematidae</taxon>
        <taxon>Gongylonema</taxon>
    </lineage>
</organism>
<protein>
    <submittedName>
        <fullName evidence="2">Uncharacterized protein</fullName>
    </submittedName>
</protein>
<proteinExistence type="predicted"/>
<reference evidence="2 3" key="1">
    <citation type="submission" date="2018-11" db="EMBL/GenBank/DDBJ databases">
        <authorList>
            <consortium name="Pathogen Informatics"/>
        </authorList>
    </citation>
    <scope>NUCLEOTIDE SEQUENCE [LARGE SCALE GENOMIC DNA]</scope>
</reference>
<keyword evidence="3" id="KW-1185">Reference proteome</keyword>
<feature type="compositionally biased region" description="Polar residues" evidence="1">
    <location>
        <begin position="48"/>
        <end position="65"/>
    </location>
</feature>
<accession>A0A3P7NK01</accession>
<feature type="region of interest" description="Disordered" evidence="1">
    <location>
        <begin position="1"/>
        <end position="69"/>
    </location>
</feature>